<feature type="region of interest" description="Disordered" evidence="1">
    <location>
        <begin position="523"/>
        <end position="544"/>
    </location>
</feature>
<evidence type="ECO:0000313" key="3">
    <source>
        <dbReference type="Proteomes" id="UP000078597"/>
    </source>
</evidence>
<feature type="compositionally biased region" description="Acidic residues" evidence="1">
    <location>
        <begin position="374"/>
        <end position="458"/>
    </location>
</feature>
<sequence>MNGSFTFVKKQIREFLNYWTNLLQSSFLSLKMYTHKCKKLKRYIEIYKKEIKERKKKQCFVVLLVHSKKKKKKVHLNNLYLKYTIERKFYLFKKYFVILINIYFYNNHLRLCEQTIQSRRESRILNGCLTKWMSYKIYCKENYFLQDLCNDFLSYRRKSEFLILLKQFYIENKWKNYCEYNSLMFYKSIQEKTFIRVLKHWIDKTRIYFEKKKKKDNFKYKYHMNLVKKYFFLFIFAVNKLKIEKKNFDIVRFKKEKTLKQKVLTTLYNIALTRLGTYETIIKLSNRKSENNLLKKYYHVLFHFVRKKKFLKNGTHQIQNMTNNSLLKKYFYIYIFKYVSSISHYKYYYYNKYLSIWKYYVVMKKKDDSFAHTEEEEVDEEEVDEEEVDEEEVDEEEVDEEEVDEEEVDEEEVDEEEVDEKEEDEKEEDEKEEEDKEEEDKEEEDKEEEEEEVDENELDAGNVSKRSKSGVCAFFRQHNDNMSDDSSRYTLRFKDHSNKSGEENVKDDDYIDENIDSIISYIASSETKDDSDSSDSVELSKIKL</sequence>
<feature type="region of interest" description="Disordered" evidence="1">
    <location>
        <begin position="372"/>
        <end position="511"/>
    </location>
</feature>
<protein>
    <submittedName>
        <fullName evidence="2">Uncharacterized protein</fullName>
    </submittedName>
</protein>
<evidence type="ECO:0000313" key="2">
    <source>
        <dbReference type="EMBL" id="SBS96110.1"/>
    </source>
</evidence>
<proteinExistence type="predicted"/>
<organism evidence="2 3">
    <name type="scientific">Plasmodium malariae</name>
    <dbReference type="NCBI Taxonomy" id="5858"/>
    <lineage>
        <taxon>Eukaryota</taxon>
        <taxon>Sar</taxon>
        <taxon>Alveolata</taxon>
        <taxon>Apicomplexa</taxon>
        <taxon>Aconoidasida</taxon>
        <taxon>Haemosporida</taxon>
        <taxon>Plasmodiidae</taxon>
        <taxon>Plasmodium</taxon>
        <taxon>Plasmodium (Plasmodium)</taxon>
    </lineage>
</organism>
<dbReference type="EMBL" id="FLQW01003715">
    <property type="protein sequence ID" value="SBS96110.1"/>
    <property type="molecule type" value="Genomic_DNA"/>
</dbReference>
<dbReference type="VEuPathDB" id="PlasmoDB:PmUG01_01021800"/>
<evidence type="ECO:0000256" key="1">
    <source>
        <dbReference type="SAM" id="MobiDB-lite"/>
    </source>
</evidence>
<feature type="compositionally biased region" description="Basic and acidic residues" evidence="1">
    <location>
        <begin position="477"/>
        <end position="508"/>
    </location>
</feature>
<reference evidence="3" key="1">
    <citation type="submission" date="2016-05" db="EMBL/GenBank/DDBJ databases">
        <authorList>
            <person name="Naeem Raeece"/>
        </authorList>
    </citation>
    <scope>NUCLEOTIDE SEQUENCE [LARGE SCALE GENOMIC DNA]</scope>
</reference>
<accession>A0A1A8WW54</accession>
<gene>
    <name evidence="2" type="ORF">PMALA_051250</name>
</gene>
<dbReference type="Proteomes" id="UP000078597">
    <property type="component" value="Unassembled WGS sequence"/>
</dbReference>
<name>A0A1A8WW54_PLAMA</name>
<dbReference type="AlphaFoldDB" id="A0A1A8WW54"/>